<dbReference type="Proteomes" id="UP000016521">
    <property type="component" value="Chromosome I"/>
</dbReference>
<gene>
    <name evidence="1" type="ORF">PPIS_a4315</name>
</gene>
<evidence type="ECO:0000313" key="1">
    <source>
        <dbReference type="EMBL" id="ATD08960.1"/>
    </source>
</evidence>
<keyword evidence="2" id="KW-1185">Reference proteome</keyword>
<reference evidence="1 2" key="1">
    <citation type="submission" date="2015-06" db="EMBL/GenBank/DDBJ databases">
        <authorList>
            <person name="Xie B.-B."/>
            <person name="Rong J.-C."/>
            <person name="Qin Q.-L."/>
            <person name="Zhang Y.-Z."/>
        </authorList>
    </citation>
    <scope>NUCLEOTIDE SEQUENCE [LARGE SCALE GENOMIC DNA]</scope>
    <source>
        <strain evidence="1 2">JCM 20779</strain>
    </source>
</reference>
<accession>A0ABN5CJ43</accession>
<sequence>MVGASSPRDLLLKPKPAFRSYNLRAEACLNAVAATLCRD</sequence>
<protein>
    <submittedName>
        <fullName evidence="1">Uncharacterized protein</fullName>
    </submittedName>
</protein>
<proteinExistence type="predicted"/>
<dbReference type="EMBL" id="CP011924">
    <property type="protein sequence ID" value="ATD08960.1"/>
    <property type="molecule type" value="Genomic_DNA"/>
</dbReference>
<name>A0ABN5CJ43_PSEO7</name>
<organism evidence="1 2">
    <name type="scientific">Pseudoalteromonas piscicida</name>
    <dbReference type="NCBI Taxonomy" id="43662"/>
    <lineage>
        <taxon>Bacteria</taxon>
        <taxon>Pseudomonadati</taxon>
        <taxon>Pseudomonadota</taxon>
        <taxon>Gammaproteobacteria</taxon>
        <taxon>Alteromonadales</taxon>
        <taxon>Pseudoalteromonadaceae</taxon>
        <taxon>Pseudoalteromonas</taxon>
    </lineage>
</organism>
<evidence type="ECO:0000313" key="2">
    <source>
        <dbReference type="Proteomes" id="UP000016521"/>
    </source>
</evidence>